<keyword evidence="5 10" id="KW-0808">Transferase</keyword>
<feature type="transmembrane region" description="Helical" evidence="10">
    <location>
        <begin position="171"/>
        <end position="189"/>
    </location>
</feature>
<keyword evidence="8 10" id="KW-1133">Transmembrane helix</keyword>
<feature type="transmembrane region" description="Helical" evidence="10">
    <location>
        <begin position="220"/>
        <end position="253"/>
    </location>
</feature>
<keyword evidence="10" id="KW-1003">Cell membrane</keyword>
<comment type="subcellular location">
    <subcellularLocation>
        <location evidence="10">Cell inner membrane</location>
        <topology evidence="10">Multi-pass membrane protein</topology>
    </subcellularLocation>
    <subcellularLocation>
        <location evidence="2">Membrane</location>
        <topology evidence="2">Multi-pass membrane protein</topology>
    </subcellularLocation>
</comment>
<keyword evidence="6 10" id="KW-0831">Ubiquinone biosynthesis</keyword>
<dbReference type="GO" id="GO:0005886">
    <property type="term" value="C:plasma membrane"/>
    <property type="evidence" value="ECO:0007669"/>
    <property type="project" value="UniProtKB-SubCell"/>
</dbReference>
<evidence type="ECO:0000256" key="4">
    <source>
        <dbReference type="ARBA" id="ARBA00022519"/>
    </source>
</evidence>
<dbReference type="PANTHER" id="PTHR11048">
    <property type="entry name" value="PRENYLTRANSFERASES"/>
    <property type="match status" value="1"/>
</dbReference>
<keyword evidence="4 10" id="KW-0997">Cell inner membrane</keyword>
<sequence>MINKLKMIDYRAYYSLLRLHSAEIALLMLFPACSSIVLVSNSFLYSVYYCILSVIGAFVMRSAGCIINDIFDRKIDLHVERTKDRPLANGTLTVMQAIKALFILLMIACVILLLTNMFTFYVSFFFMIMIILYPLGKRYFWYPQVILGFVANSGVLIGCAMVMNRFSFKSVLLYIGCIFWTIGYDTIYAHQDKKDDAKLCIKSTALKFGENTKFYIGKLYMMAITMWVCMGIISSLNYIFYLAMCIIIGIFYYQYKKSDFDDPAKCIHMFKMNIYVGMFLFFGICFGKLKLLL</sequence>
<dbReference type="Proteomes" id="UP001059985">
    <property type="component" value="Chromosome"/>
</dbReference>
<dbReference type="GO" id="GO:0006744">
    <property type="term" value="P:ubiquinone biosynthetic process"/>
    <property type="evidence" value="ECO:0007669"/>
    <property type="project" value="UniProtKB-UniRule"/>
</dbReference>
<organism evidence="11 13">
    <name type="scientific">Neoehrlichia mikurensis</name>
    <dbReference type="NCBI Taxonomy" id="89586"/>
    <lineage>
        <taxon>Bacteria</taxon>
        <taxon>Pseudomonadati</taxon>
        <taxon>Pseudomonadota</taxon>
        <taxon>Alphaproteobacteria</taxon>
        <taxon>Rickettsiales</taxon>
        <taxon>Anaplasmataceae</taxon>
        <taxon>Candidatus Neoehrlichia</taxon>
    </lineage>
</organism>
<evidence type="ECO:0000313" key="13">
    <source>
        <dbReference type="Proteomes" id="UP001059822"/>
    </source>
</evidence>
<dbReference type="EMBL" id="CP089285">
    <property type="protein sequence ID" value="UTO56457.1"/>
    <property type="molecule type" value="Genomic_DNA"/>
</dbReference>
<evidence type="ECO:0000256" key="2">
    <source>
        <dbReference type="ARBA" id="ARBA00004141"/>
    </source>
</evidence>
<dbReference type="InterPro" id="IPR000537">
    <property type="entry name" value="UbiA_prenyltransferase"/>
</dbReference>
<dbReference type="EMBL" id="CP089286">
    <property type="protein sequence ID" value="UTO55536.1"/>
    <property type="molecule type" value="Genomic_DNA"/>
</dbReference>
<comment type="function">
    <text evidence="10">Catalyzes the prenylation of para-hydroxybenzoate (PHB) with an all-trans polyprenyl group. Mediates the second step in the final reaction sequence of ubiquinone-8 (UQ-8) biosynthesis, which is the condensation of the polyisoprenoid side chain with PHB, generating the first membrane-bound Q intermediate 3-octaprenyl-4-hydroxybenzoate.</text>
</comment>
<evidence type="ECO:0000256" key="1">
    <source>
        <dbReference type="ARBA" id="ARBA00001946"/>
    </source>
</evidence>
<evidence type="ECO:0000313" key="14">
    <source>
        <dbReference type="Proteomes" id="UP001059985"/>
    </source>
</evidence>
<evidence type="ECO:0000256" key="7">
    <source>
        <dbReference type="ARBA" id="ARBA00022692"/>
    </source>
</evidence>
<evidence type="ECO:0000313" key="12">
    <source>
        <dbReference type="EMBL" id="UTO56457.1"/>
    </source>
</evidence>
<dbReference type="EC" id="2.5.1.39" evidence="10"/>
<keyword evidence="10" id="KW-0460">Magnesium</keyword>
<comment type="pathway">
    <text evidence="10">Cofactor biosynthesis; ubiquinone biosynthesis.</text>
</comment>
<dbReference type="Pfam" id="PF01040">
    <property type="entry name" value="UbiA"/>
    <property type="match status" value="1"/>
</dbReference>
<feature type="transmembrane region" description="Helical" evidence="10">
    <location>
        <begin position="139"/>
        <end position="159"/>
    </location>
</feature>
<proteinExistence type="inferred from homology"/>
<keyword evidence="14" id="KW-1185">Reference proteome</keyword>
<evidence type="ECO:0000256" key="9">
    <source>
        <dbReference type="ARBA" id="ARBA00023136"/>
    </source>
</evidence>
<evidence type="ECO:0000256" key="5">
    <source>
        <dbReference type="ARBA" id="ARBA00022679"/>
    </source>
</evidence>
<dbReference type="FunFam" id="1.20.120.1780:FF:000001">
    <property type="entry name" value="4-hydroxybenzoate octaprenyltransferase"/>
    <property type="match status" value="1"/>
</dbReference>
<dbReference type="Proteomes" id="UP001059822">
    <property type="component" value="Chromosome"/>
</dbReference>
<keyword evidence="9 10" id="KW-0472">Membrane</keyword>
<evidence type="ECO:0000256" key="3">
    <source>
        <dbReference type="ARBA" id="ARBA00005985"/>
    </source>
</evidence>
<protein>
    <recommendedName>
        <fullName evidence="10">4-hydroxybenzoate octaprenyltransferase</fullName>
        <ecNumber evidence="10">2.5.1.39</ecNumber>
    </recommendedName>
    <alternativeName>
        <fullName evidence="10">4-HB polyprenyltransferase</fullName>
    </alternativeName>
</protein>
<keyword evidence="7 10" id="KW-0812">Transmembrane</keyword>
<dbReference type="InterPro" id="IPR039653">
    <property type="entry name" value="Prenyltransferase"/>
</dbReference>
<evidence type="ECO:0000256" key="10">
    <source>
        <dbReference type="HAMAP-Rule" id="MF_01635"/>
    </source>
</evidence>
<dbReference type="FunFam" id="1.10.357.140:FF:000008">
    <property type="entry name" value="4-hydroxybenzoate octaprenyltransferase"/>
    <property type="match status" value="1"/>
</dbReference>
<dbReference type="AlphaFoldDB" id="A0A9Q9F565"/>
<dbReference type="InterPro" id="IPR030470">
    <property type="entry name" value="UbiA_prenylTrfase_CS"/>
</dbReference>
<reference evidence="11" key="1">
    <citation type="journal article" date="2022" name="Microorganisms">
        <title>Assembly and Comparison of Ca. Neoehrlichia mikurensis Genomes.</title>
        <authorList>
            <person name="Azagi T."/>
            <person name="Dirks R.P."/>
            <person name="Yebra-Pimentel E.S."/>
            <person name="Schaap P.J."/>
            <person name="Koehorst J.J."/>
            <person name="Esser H.J."/>
            <person name="Sprong H."/>
        </authorList>
    </citation>
    <scope>NUCLEOTIDE SEQUENCE</scope>
    <source>
        <strain evidence="12">18-2804</strain>
        <strain evidence="11">18-2837</strain>
    </source>
</reference>
<comment type="catalytic activity">
    <reaction evidence="10">
        <text>all-trans-octaprenyl diphosphate + 4-hydroxybenzoate = 4-hydroxy-3-(all-trans-octaprenyl)benzoate + diphosphate</text>
        <dbReference type="Rhea" id="RHEA:27782"/>
        <dbReference type="ChEBI" id="CHEBI:1617"/>
        <dbReference type="ChEBI" id="CHEBI:17879"/>
        <dbReference type="ChEBI" id="CHEBI:33019"/>
        <dbReference type="ChEBI" id="CHEBI:57711"/>
        <dbReference type="EC" id="2.5.1.39"/>
    </reaction>
</comment>
<feature type="transmembrane region" description="Helical" evidence="10">
    <location>
        <begin position="100"/>
        <end position="133"/>
    </location>
</feature>
<accession>A0A9Q9F565</accession>
<comment type="cofactor">
    <cofactor evidence="1 10">
        <name>Mg(2+)</name>
        <dbReference type="ChEBI" id="CHEBI:18420"/>
    </cofactor>
</comment>
<feature type="transmembrane region" description="Helical" evidence="10">
    <location>
        <begin position="274"/>
        <end position="292"/>
    </location>
</feature>
<evidence type="ECO:0000313" key="11">
    <source>
        <dbReference type="EMBL" id="UTO55536.1"/>
    </source>
</evidence>
<comment type="similarity">
    <text evidence="3 10">Belongs to the UbiA prenyltransferase family.</text>
</comment>
<dbReference type="RefSeq" id="WP_218194522.1">
    <property type="nucleotide sequence ID" value="NZ_CP054597.1"/>
</dbReference>
<feature type="transmembrane region" description="Helical" evidence="10">
    <location>
        <begin position="21"/>
        <end position="40"/>
    </location>
</feature>
<dbReference type="InterPro" id="IPR006370">
    <property type="entry name" value="HB_polyprenyltransferase-like"/>
</dbReference>
<dbReference type="PROSITE" id="PS00943">
    <property type="entry name" value="UBIA"/>
    <property type="match status" value="1"/>
</dbReference>
<feature type="transmembrane region" description="Helical" evidence="10">
    <location>
        <begin position="46"/>
        <end position="71"/>
    </location>
</feature>
<dbReference type="HAMAP" id="MF_01635">
    <property type="entry name" value="UbiA"/>
    <property type="match status" value="1"/>
</dbReference>
<evidence type="ECO:0000256" key="6">
    <source>
        <dbReference type="ARBA" id="ARBA00022688"/>
    </source>
</evidence>
<dbReference type="GO" id="GO:0008412">
    <property type="term" value="F:4-hydroxybenzoate polyprenyltransferase activity"/>
    <property type="evidence" value="ECO:0007669"/>
    <property type="project" value="UniProtKB-UniRule"/>
</dbReference>
<evidence type="ECO:0000256" key="8">
    <source>
        <dbReference type="ARBA" id="ARBA00022989"/>
    </source>
</evidence>
<dbReference type="CDD" id="cd13959">
    <property type="entry name" value="PT_UbiA_COQ2"/>
    <property type="match status" value="1"/>
</dbReference>
<name>A0A9Q9F565_9RICK</name>
<gene>
    <name evidence="10" type="primary">ubiA</name>
    <name evidence="12" type="ORF">LUA81_00350</name>
    <name evidence="11" type="ORF">LUA82_00350</name>
</gene>
<dbReference type="PANTHER" id="PTHR11048:SF28">
    <property type="entry name" value="4-HYDROXYBENZOATE POLYPRENYLTRANSFERASE, MITOCHONDRIAL"/>
    <property type="match status" value="1"/>
</dbReference>